<feature type="region of interest" description="Disordered" evidence="1">
    <location>
        <begin position="1"/>
        <end position="71"/>
    </location>
</feature>
<accession>A0A834BSM7</accession>
<dbReference type="AlphaFoldDB" id="A0A834BSM7"/>
<evidence type="ECO:0000313" key="3">
    <source>
        <dbReference type="Proteomes" id="UP000646548"/>
    </source>
</evidence>
<dbReference type="EMBL" id="WKFB01000668">
    <property type="protein sequence ID" value="KAF6718963.1"/>
    <property type="molecule type" value="Genomic_DNA"/>
</dbReference>
<protein>
    <submittedName>
        <fullName evidence="2">Uncharacterized protein</fullName>
    </submittedName>
</protein>
<organism evidence="2 3">
    <name type="scientific">Oryzias melastigma</name>
    <name type="common">Marine medaka</name>
    <dbReference type="NCBI Taxonomy" id="30732"/>
    <lineage>
        <taxon>Eukaryota</taxon>
        <taxon>Metazoa</taxon>
        <taxon>Chordata</taxon>
        <taxon>Craniata</taxon>
        <taxon>Vertebrata</taxon>
        <taxon>Euteleostomi</taxon>
        <taxon>Actinopterygii</taxon>
        <taxon>Neopterygii</taxon>
        <taxon>Teleostei</taxon>
        <taxon>Neoteleostei</taxon>
        <taxon>Acanthomorphata</taxon>
        <taxon>Ovalentaria</taxon>
        <taxon>Atherinomorphae</taxon>
        <taxon>Beloniformes</taxon>
        <taxon>Adrianichthyidae</taxon>
        <taxon>Oryziinae</taxon>
        <taxon>Oryzias</taxon>
    </lineage>
</organism>
<sequence>MGGTDAPAGEQSLSLGSQEEEERRFLPPHQRHHQQLLSRSGHPVPRDLSAGKKKLCKSNLEKKKADLRGSWREVRPKRRHGAEVRARFPAEAGLWDVMFDGRGEMLQHRCSSCADHSLKPGDRLHTARFSHHGLRPARGFGTTRAMFLFWKKTTGLRKFQESLQGLRF</sequence>
<comment type="caution">
    <text evidence="2">The sequence shown here is derived from an EMBL/GenBank/DDBJ whole genome shotgun (WGS) entry which is preliminary data.</text>
</comment>
<proteinExistence type="predicted"/>
<evidence type="ECO:0000313" key="2">
    <source>
        <dbReference type="EMBL" id="KAF6718963.1"/>
    </source>
</evidence>
<reference evidence="2" key="1">
    <citation type="journal article" name="BMC Genomics">
        <title>Long-read sequencing and de novo genome assembly of marine medaka (Oryzias melastigma).</title>
        <authorList>
            <person name="Liang P."/>
            <person name="Saqib H.S.A."/>
            <person name="Ni X."/>
            <person name="Shen Y."/>
        </authorList>
    </citation>
    <scope>NUCLEOTIDE SEQUENCE</scope>
    <source>
        <strain evidence="2">Bigg-433</strain>
    </source>
</reference>
<evidence type="ECO:0000256" key="1">
    <source>
        <dbReference type="SAM" id="MobiDB-lite"/>
    </source>
</evidence>
<name>A0A834BSM7_ORYME</name>
<dbReference type="Proteomes" id="UP000646548">
    <property type="component" value="Unassembled WGS sequence"/>
</dbReference>
<feature type="compositionally biased region" description="Basic and acidic residues" evidence="1">
    <location>
        <begin position="59"/>
        <end position="71"/>
    </location>
</feature>
<gene>
    <name evidence="2" type="ORF">FQA47_014269</name>
</gene>